<evidence type="ECO:0000313" key="2">
    <source>
        <dbReference type="Proteomes" id="UP000004129"/>
    </source>
</evidence>
<dbReference type="AlphaFoldDB" id="G5GM48"/>
<dbReference type="PATRIC" id="fig|679201.3.peg.335"/>
<accession>G5GM48</accession>
<evidence type="ECO:0000313" key="1">
    <source>
        <dbReference type="EMBL" id="EHG22293.1"/>
    </source>
</evidence>
<keyword evidence="2" id="KW-1185">Reference proteome</keyword>
<sequence length="96" mass="11485">MEAAEEIAYAELTLKPKEFEELQPREFYALIRGWKRREKARDYKKAYFVSWLIAPHVKEPINAEKIAEPLWQTPADVQKKAEEDRRILYEEFGLTE</sequence>
<comment type="caution">
    <text evidence="1">The sequence shown here is derived from an EMBL/GenBank/DDBJ whole genome shotgun (WGS) entry which is preliminary data.</text>
</comment>
<dbReference type="OrthoDB" id="1634049at2"/>
<dbReference type="STRING" id="679201.HMPREF9334_00329"/>
<dbReference type="Proteomes" id="UP000004129">
    <property type="component" value="Unassembled WGS sequence"/>
</dbReference>
<dbReference type="EMBL" id="ACZM01000003">
    <property type="protein sequence ID" value="EHG22293.1"/>
    <property type="molecule type" value="Genomic_DNA"/>
</dbReference>
<proteinExistence type="predicted"/>
<name>G5GM48_9FIRM</name>
<organism evidence="1 2">
    <name type="scientific">Selenomonas infelix ATCC 43532</name>
    <dbReference type="NCBI Taxonomy" id="679201"/>
    <lineage>
        <taxon>Bacteria</taxon>
        <taxon>Bacillati</taxon>
        <taxon>Bacillota</taxon>
        <taxon>Negativicutes</taxon>
        <taxon>Selenomonadales</taxon>
        <taxon>Selenomonadaceae</taxon>
        <taxon>Selenomonas</taxon>
    </lineage>
</organism>
<dbReference type="RefSeq" id="WP_006691780.1">
    <property type="nucleotide sequence ID" value="NZ_JH376797.1"/>
</dbReference>
<dbReference type="HOGENOM" id="CLU_186821_1_0_9"/>
<reference evidence="1 2" key="1">
    <citation type="submission" date="2011-08" db="EMBL/GenBank/DDBJ databases">
        <title>The Genome Sequence of Selenomonas infelix ATCC 43532.</title>
        <authorList>
            <consortium name="The Broad Institute Genome Sequencing Platform"/>
            <person name="Earl A."/>
            <person name="Ward D."/>
            <person name="Feldgarden M."/>
            <person name="Gevers D."/>
            <person name="Izard J."/>
            <person name="Blanton J.M."/>
            <person name="Baranova O.V."/>
            <person name="Dewhirst F.E."/>
            <person name="Young S.K."/>
            <person name="Zeng Q."/>
            <person name="Gargeya S."/>
            <person name="Fitzgerald M."/>
            <person name="Haas B."/>
            <person name="Abouelleil A."/>
            <person name="Alvarado L."/>
            <person name="Arachchi H.M."/>
            <person name="Berlin A."/>
            <person name="Brown A."/>
            <person name="Chapman S.B."/>
            <person name="Chen Z."/>
            <person name="Dunbar C."/>
            <person name="Freedman E."/>
            <person name="Gearin G."/>
            <person name="Gellesch M."/>
            <person name="Goldberg J."/>
            <person name="Griggs A."/>
            <person name="Gujja S."/>
            <person name="Heiman D."/>
            <person name="Howarth C."/>
            <person name="Larson L."/>
            <person name="Lui A."/>
            <person name="MacDonald P.J.P."/>
            <person name="Montmayeur A."/>
            <person name="Murphy C."/>
            <person name="Neiman D."/>
            <person name="Pearson M."/>
            <person name="Priest M."/>
            <person name="Roberts A."/>
            <person name="Saif S."/>
            <person name="Shea T."/>
            <person name="Shenoy N."/>
            <person name="Sisk P."/>
            <person name="Stolte C."/>
            <person name="Sykes S."/>
            <person name="Wortman J."/>
            <person name="Nusbaum C."/>
            <person name="Birren B."/>
        </authorList>
    </citation>
    <scope>NUCLEOTIDE SEQUENCE [LARGE SCALE GENOMIC DNA]</scope>
    <source>
        <strain evidence="1 2">ATCC 43532</strain>
    </source>
</reference>
<gene>
    <name evidence="1" type="ORF">HMPREF9334_00329</name>
</gene>
<protein>
    <submittedName>
        <fullName evidence="1">Uncharacterized protein</fullName>
    </submittedName>
</protein>
<dbReference type="eggNOG" id="ENOG503497C">
    <property type="taxonomic scope" value="Bacteria"/>
</dbReference>